<dbReference type="InterPro" id="IPR037431">
    <property type="entry name" value="REX4_DEDDh_dom"/>
</dbReference>
<dbReference type="InterPro" id="IPR012337">
    <property type="entry name" value="RNaseH-like_sf"/>
</dbReference>
<dbReference type="GO" id="GO:0008408">
    <property type="term" value="F:3'-5' exonuclease activity"/>
    <property type="evidence" value="ECO:0007669"/>
    <property type="project" value="InterPro"/>
</dbReference>
<evidence type="ECO:0000256" key="2">
    <source>
        <dbReference type="ARBA" id="ARBA00010489"/>
    </source>
</evidence>
<dbReference type="EMBL" id="CP151502">
    <property type="protein sequence ID" value="WZN60300.1"/>
    <property type="molecule type" value="Genomic_DNA"/>
</dbReference>
<reference evidence="10 11" key="1">
    <citation type="submission" date="2024-03" db="EMBL/GenBank/DDBJ databases">
        <title>Complete genome sequence of the green alga Chloropicon roscoffensis RCC1871.</title>
        <authorList>
            <person name="Lemieux C."/>
            <person name="Pombert J.-F."/>
            <person name="Otis C."/>
            <person name="Turmel M."/>
        </authorList>
    </citation>
    <scope>NUCLEOTIDE SEQUENCE [LARGE SCALE GENOMIC DNA]</scope>
    <source>
        <strain evidence="10 11">RCC1871</strain>
    </source>
</reference>
<evidence type="ECO:0000259" key="9">
    <source>
        <dbReference type="SMART" id="SM00479"/>
    </source>
</evidence>
<evidence type="ECO:0000313" key="10">
    <source>
        <dbReference type="EMBL" id="WZN60300.1"/>
    </source>
</evidence>
<evidence type="ECO:0000256" key="4">
    <source>
        <dbReference type="ARBA" id="ARBA00022722"/>
    </source>
</evidence>
<keyword evidence="4" id="KW-0540">Nuclease</keyword>
<dbReference type="AlphaFoldDB" id="A0AAX4P2K3"/>
<evidence type="ECO:0000256" key="5">
    <source>
        <dbReference type="ARBA" id="ARBA00022801"/>
    </source>
</evidence>
<dbReference type="InterPro" id="IPR047021">
    <property type="entry name" value="REXO1/3/4-like"/>
</dbReference>
<dbReference type="InterPro" id="IPR013520">
    <property type="entry name" value="Ribonucl_H"/>
</dbReference>
<dbReference type="PANTHER" id="PTHR12801">
    <property type="entry name" value="RNA EXONUCLEASE REXO1 / RECO3 FAMILY MEMBER-RELATED"/>
    <property type="match status" value="1"/>
</dbReference>
<dbReference type="SUPFAM" id="SSF53098">
    <property type="entry name" value="Ribonuclease H-like"/>
    <property type="match status" value="1"/>
</dbReference>
<evidence type="ECO:0000313" key="11">
    <source>
        <dbReference type="Proteomes" id="UP001472866"/>
    </source>
</evidence>
<name>A0AAX4P2K3_9CHLO</name>
<comment type="similarity">
    <text evidence="2">Belongs to the REXO4 family.</text>
</comment>
<evidence type="ECO:0000256" key="6">
    <source>
        <dbReference type="ARBA" id="ARBA00022839"/>
    </source>
</evidence>
<dbReference type="SMART" id="SM00479">
    <property type="entry name" value="EXOIII"/>
    <property type="match status" value="1"/>
</dbReference>
<keyword evidence="5" id="KW-0378">Hydrolase</keyword>
<evidence type="ECO:0000256" key="8">
    <source>
        <dbReference type="SAM" id="MobiDB-lite"/>
    </source>
</evidence>
<accession>A0AAX4P2K3</accession>
<keyword evidence="7" id="KW-0539">Nucleus</keyword>
<feature type="region of interest" description="Disordered" evidence="8">
    <location>
        <begin position="78"/>
        <end position="102"/>
    </location>
</feature>
<gene>
    <name evidence="10" type="ORF">HKI87_02g18290</name>
</gene>
<evidence type="ECO:0000256" key="1">
    <source>
        <dbReference type="ARBA" id="ARBA00004123"/>
    </source>
</evidence>
<dbReference type="GO" id="GO:0003676">
    <property type="term" value="F:nucleic acid binding"/>
    <property type="evidence" value="ECO:0007669"/>
    <property type="project" value="InterPro"/>
</dbReference>
<dbReference type="Proteomes" id="UP001472866">
    <property type="component" value="Chromosome 02"/>
</dbReference>
<keyword evidence="11" id="KW-1185">Reference proteome</keyword>
<feature type="domain" description="Exonuclease" evidence="9">
    <location>
        <begin position="194"/>
        <end position="355"/>
    </location>
</feature>
<evidence type="ECO:0000256" key="3">
    <source>
        <dbReference type="ARBA" id="ARBA00016937"/>
    </source>
</evidence>
<feature type="compositionally biased region" description="Low complexity" evidence="8">
    <location>
        <begin position="83"/>
        <end position="92"/>
    </location>
</feature>
<evidence type="ECO:0000256" key="7">
    <source>
        <dbReference type="ARBA" id="ARBA00023242"/>
    </source>
</evidence>
<dbReference type="Pfam" id="PF00929">
    <property type="entry name" value="RNase_T"/>
    <property type="match status" value="1"/>
</dbReference>
<dbReference type="InterPro" id="IPR036397">
    <property type="entry name" value="RNaseH_sf"/>
</dbReference>
<dbReference type="CDD" id="cd06144">
    <property type="entry name" value="REX4_like"/>
    <property type="match status" value="1"/>
</dbReference>
<keyword evidence="6 10" id="KW-0269">Exonuclease</keyword>
<sequence>MADAQEIMYLPGQGATHFSIGDSVQLRAMGRGCEQLNGEMAVVKGPYQGQTGRFPVRVHKYNLDIMVMLENMISVERRESRSRSSSSSSSSSTAVGVATGRRGDQAQVAGSFSFRDELRRFASLVRRCSDLGRYGDLPTFRVEGDASCGFTSTVHLFGFSSRGQPAPNKHLARESAAEAYLWGEVSPTPARDDDVCALDCEMVEVEGRRSWLARVAVLNSEGEVLIDTYCRPQARITNFRTELSGIEPKDLDHAPGFALVRSNVLKVLQGKILVGHGLDSDLVALRYHHPTHLVRDSAKFPPLMRELSGWLCARSLKELASQELGLRIQTGRHCPKQDALAALALYRKHRDGWDAHQLQSAGVWEIQGLLEIFRECGTIY</sequence>
<comment type="subcellular location">
    <subcellularLocation>
        <location evidence="1">Nucleus</location>
    </subcellularLocation>
</comment>
<dbReference type="GO" id="GO:0006364">
    <property type="term" value="P:rRNA processing"/>
    <property type="evidence" value="ECO:0007669"/>
    <property type="project" value="InterPro"/>
</dbReference>
<organism evidence="10 11">
    <name type="scientific">Chloropicon roscoffensis</name>
    <dbReference type="NCBI Taxonomy" id="1461544"/>
    <lineage>
        <taxon>Eukaryota</taxon>
        <taxon>Viridiplantae</taxon>
        <taxon>Chlorophyta</taxon>
        <taxon>Chloropicophyceae</taxon>
        <taxon>Chloropicales</taxon>
        <taxon>Chloropicaceae</taxon>
        <taxon>Chloropicon</taxon>
    </lineage>
</organism>
<dbReference type="Gene3D" id="3.30.420.10">
    <property type="entry name" value="Ribonuclease H-like superfamily/Ribonuclease H"/>
    <property type="match status" value="1"/>
</dbReference>
<protein>
    <recommendedName>
        <fullName evidence="3">RNA exonuclease 4</fullName>
    </recommendedName>
</protein>
<dbReference type="GO" id="GO:0005634">
    <property type="term" value="C:nucleus"/>
    <property type="evidence" value="ECO:0007669"/>
    <property type="project" value="UniProtKB-SubCell"/>
</dbReference>
<proteinExistence type="inferred from homology"/>
<dbReference type="PANTHER" id="PTHR12801:SF123">
    <property type="entry name" value="RNA EXONUCLEASE 4"/>
    <property type="match status" value="1"/>
</dbReference>